<feature type="compositionally biased region" description="Polar residues" evidence="1">
    <location>
        <begin position="7"/>
        <end position="21"/>
    </location>
</feature>
<keyword evidence="2" id="KW-0472">Membrane</keyword>
<organism evidence="3 4">
    <name type="scientific">Candidatus Niyogibacteria bacterium CG10_big_fil_rev_8_21_14_0_10_42_19</name>
    <dbReference type="NCBI Taxonomy" id="1974725"/>
    <lineage>
        <taxon>Bacteria</taxon>
        <taxon>Candidatus Niyogiibacteriota</taxon>
    </lineage>
</organism>
<comment type="caution">
    <text evidence="3">The sequence shown here is derived from an EMBL/GenBank/DDBJ whole genome shotgun (WGS) entry which is preliminary data.</text>
</comment>
<evidence type="ECO:0000313" key="3">
    <source>
        <dbReference type="EMBL" id="PIR70206.1"/>
    </source>
</evidence>
<protein>
    <submittedName>
        <fullName evidence="3">Uncharacterized protein</fullName>
    </submittedName>
</protein>
<gene>
    <name evidence="3" type="ORF">COU46_03000</name>
</gene>
<feature type="transmembrane region" description="Helical" evidence="2">
    <location>
        <begin position="34"/>
        <end position="53"/>
    </location>
</feature>
<reference evidence="4" key="1">
    <citation type="submission" date="2017-09" db="EMBL/GenBank/DDBJ databases">
        <title>Depth-based differentiation of microbial function through sediment-hosted aquifers and enrichment of novel symbionts in the deep terrestrial subsurface.</title>
        <authorList>
            <person name="Probst A.J."/>
            <person name="Ladd B."/>
            <person name="Jarett J.K."/>
            <person name="Geller-Mcgrath D.E."/>
            <person name="Sieber C.M.K."/>
            <person name="Emerson J.B."/>
            <person name="Anantharaman K."/>
            <person name="Thomas B.C."/>
            <person name="Malmstrom R."/>
            <person name="Stieglmeier M."/>
            <person name="Klingl A."/>
            <person name="Woyke T."/>
            <person name="Ryan C.M."/>
            <person name="Banfield J.F."/>
        </authorList>
    </citation>
    <scope>NUCLEOTIDE SEQUENCE [LARGE SCALE GENOMIC DNA]</scope>
</reference>
<sequence>MEPIIKDQNSSGQENTPEPEQNISQIAKLKKNKVLQIALVIIIFVILFLIYSATQKSFPFMPPPPPGSPSGLESFDSSDTGPLVNLGANTTQDIQQDLDQTEVLDVDQELDLINNDLEQL</sequence>
<feature type="region of interest" description="Disordered" evidence="1">
    <location>
        <begin position="1"/>
        <end position="21"/>
    </location>
</feature>
<evidence type="ECO:0000313" key="4">
    <source>
        <dbReference type="Proteomes" id="UP000229383"/>
    </source>
</evidence>
<dbReference type="EMBL" id="PFCN01000033">
    <property type="protein sequence ID" value="PIR70206.1"/>
    <property type="molecule type" value="Genomic_DNA"/>
</dbReference>
<dbReference type="AlphaFoldDB" id="A0A2H0TF81"/>
<evidence type="ECO:0000256" key="1">
    <source>
        <dbReference type="SAM" id="MobiDB-lite"/>
    </source>
</evidence>
<feature type="region of interest" description="Disordered" evidence="1">
    <location>
        <begin position="61"/>
        <end position="87"/>
    </location>
</feature>
<keyword evidence="2" id="KW-0812">Transmembrane</keyword>
<keyword evidence="2" id="KW-1133">Transmembrane helix</keyword>
<dbReference type="Proteomes" id="UP000229383">
    <property type="component" value="Unassembled WGS sequence"/>
</dbReference>
<accession>A0A2H0TF81</accession>
<evidence type="ECO:0000256" key="2">
    <source>
        <dbReference type="SAM" id="Phobius"/>
    </source>
</evidence>
<name>A0A2H0TF81_9BACT</name>
<proteinExistence type="predicted"/>